<dbReference type="SMART" id="SM00968">
    <property type="entry name" value="SMC_hinge"/>
    <property type="match status" value="1"/>
</dbReference>
<dbReference type="InterPro" id="IPR003395">
    <property type="entry name" value="RecF/RecN/SMC_N"/>
</dbReference>
<dbReference type="NCBIfam" id="TIGR02169">
    <property type="entry name" value="SMC_prok_A"/>
    <property type="match status" value="1"/>
</dbReference>
<dbReference type="Gene3D" id="1.20.1060.20">
    <property type="match status" value="1"/>
</dbReference>
<keyword evidence="10" id="KW-1185">Reference proteome</keyword>
<organism evidence="9 10">
    <name type="scientific">Halobacterium litoreum</name>
    <dbReference type="NCBI Taxonomy" id="2039234"/>
    <lineage>
        <taxon>Archaea</taxon>
        <taxon>Methanobacteriati</taxon>
        <taxon>Methanobacteriota</taxon>
        <taxon>Stenosarchaea group</taxon>
        <taxon>Halobacteria</taxon>
        <taxon>Halobacteriales</taxon>
        <taxon>Halobacteriaceae</taxon>
        <taxon>Halobacterium</taxon>
    </lineage>
</organism>
<evidence type="ECO:0000256" key="4">
    <source>
        <dbReference type="ARBA" id="ARBA00023054"/>
    </source>
</evidence>
<dbReference type="GeneID" id="69118542"/>
<evidence type="ECO:0000256" key="2">
    <source>
        <dbReference type="ARBA" id="ARBA00022741"/>
    </source>
</evidence>
<dbReference type="NCBIfam" id="TIGR02168">
    <property type="entry name" value="SMC_prok_B"/>
    <property type="match status" value="1"/>
</dbReference>
<protein>
    <recommendedName>
        <fullName evidence="6">Chromosome partition protein Smc</fullName>
    </recommendedName>
</protein>
<evidence type="ECO:0000256" key="6">
    <source>
        <dbReference type="HAMAP-Rule" id="MF_01894"/>
    </source>
</evidence>
<keyword evidence="4 6" id="KW-0175">Coiled coil</keyword>
<dbReference type="HAMAP" id="MF_01894">
    <property type="entry name" value="Smc_prok"/>
    <property type="match status" value="1"/>
</dbReference>
<dbReference type="Pfam" id="PF06470">
    <property type="entry name" value="SMC_hinge"/>
    <property type="match status" value="1"/>
</dbReference>
<proteinExistence type="inferred from homology"/>
<comment type="caution">
    <text evidence="9">The sequence shown here is derived from an EMBL/GenBank/DDBJ whole genome shotgun (WGS) entry which is preliminary data.</text>
</comment>
<dbReference type="InterPro" id="IPR036277">
    <property type="entry name" value="SMC_hinge_sf"/>
</dbReference>
<reference evidence="9 10" key="1">
    <citation type="journal article" date="2019" name="Int. J. Syst. Evol. Microbiol.">
        <title>The Global Catalogue of Microorganisms (GCM) 10K type strain sequencing project: providing services to taxonomists for standard genome sequencing and annotation.</title>
        <authorList>
            <consortium name="The Broad Institute Genomics Platform"/>
            <consortium name="The Broad Institute Genome Sequencing Center for Infectious Disease"/>
            <person name="Wu L."/>
            <person name="Ma J."/>
        </authorList>
    </citation>
    <scope>NUCLEOTIDE SEQUENCE [LARGE SCALE GENOMIC DNA]</scope>
    <source>
        <strain evidence="9 10">CGMCC 1.12562</strain>
    </source>
</reference>
<keyword evidence="5 6" id="KW-0238">DNA-binding</keyword>
<dbReference type="InterPro" id="IPR010935">
    <property type="entry name" value="SMC_hinge"/>
</dbReference>
<keyword evidence="2 6" id="KW-0547">Nucleotide-binding</keyword>
<dbReference type="InterPro" id="IPR027417">
    <property type="entry name" value="P-loop_NTPase"/>
</dbReference>
<dbReference type="GO" id="GO:0006260">
    <property type="term" value="P:DNA replication"/>
    <property type="evidence" value="ECO:0007669"/>
    <property type="project" value="UniProtKB-UniRule"/>
</dbReference>
<evidence type="ECO:0000256" key="5">
    <source>
        <dbReference type="ARBA" id="ARBA00023125"/>
    </source>
</evidence>
<dbReference type="InterPro" id="IPR024704">
    <property type="entry name" value="SMC"/>
</dbReference>
<comment type="domain">
    <text evidence="6">Contains large globular domains required for ATP hydrolysis at each terminus and a third globular domain forming a flexible hinge near the middle of the molecule. These domains are separated by coiled-coil structures.</text>
</comment>
<accession>A0ABD5NGU9</accession>
<dbReference type="Gene3D" id="1.10.287.1490">
    <property type="match status" value="3"/>
</dbReference>
<name>A0ABD5NGU9_9EURY</name>
<comment type="subunit">
    <text evidence="6">Homodimer.</text>
</comment>
<sequence>MYIDEIVLENFKSFGGTTRIPFYEDFTTISGPNGSGKSNIIDAVLFSLGLARTSGMRAEKLTDLIYNPSHDGEGEAAGPREASVEVVLNNEDGTLSRSQVTTAAGSDSVGDVDKITVKRRVKRTEDNYYSYYYLNGRSVNLSDIRDLLAQAGVAPEGYNVVMQGDVTGIINMTAGERREIVDEIAGVAEFDAKKADAFDELEVVEERISEADLKIEEKHERLDQLADERETALEYKGLRDEKQEYESYAKAAELEEKREDLDATRADAAEREAELDDLQEELDERRGKVMRLEEDLEDLNAEIERKGEDEQLAIKREMEEIKGDISRLEDKVEGAEERIQDAENERRQAFVEIDRKQEQIDDLEDDIRDVKVEKASVKADVQEKQADLADVEAEIESVDTEFDELKAELAEKKERLEDAKSERNDLQREQDRLLDEANRRSNEISDAQDELEDAREKLPELDATLDDLQDELVKAKRNREQINDVVEDLKQEKSERQDDLADVEDDLSAAQEEYARLEAQADQSGDSSYGKAVSTILNSGKEGVHGTVAQLGGVSEQYATACETAAGGRLANVVVDDDGTGQRCIEYLKQRNAGRATFLPITKMRHRSLPSTPSMPGVVDFAYNLVDFDEQYAPVFSYVLGDTLVVENMETARDLMGDYRLVTLSGELVEKSGAMTGGSRSGSRYSFSKSGKGQLERVAERIQRLEDERESIREDVREIDERLDDARDRRQDATDQVRSIQNDIEQAENERESAEERIDELEARIEELQGEREDVDEKMQAIEADIDDQKAVIADVEADIEELESELADSKIPDLTAEKEDIEADIGDLEDRVDDLDGDLNSLQLEKEYAEDAVEDLHDDIEAAQNRKAEQQERISELEEQIEGKRETLEAKEEAVAELEEELAELKGEREDLKEALREAKSARDEKASEVEQVKNRLESLRKAEARLEEEIEELDDAVGDYDPEEIPDLDEVEENVQRLERRMEALEPVNMLAIDEYDEVEAELDDLEAKRETLVEERDGIQDRIARFDEQKKATFMEAFDAINDHFQRIFSRLSAGTGELELEDPEDPFEGGLTMKAQPADKPVQRLDAMSGGEKSLTALAFIFAIQRHNPAPFYALDEVDAFLDAVNADRVGELVDELAGDAQFVVVSHRSAMLDRSERAIGVTMQEDNRSVVTGIDLSAQGATADD</sequence>
<dbReference type="PANTHER" id="PTHR43977">
    <property type="entry name" value="STRUCTURAL MAINTENANCE OF CHROMOSOMES PROTEIN 3"/>
    <property type="match status" value="1"/>
</dbReference>
<evidence type="ECO:0000313" key="9">
    <source>
        <dbReference type="EMBL" id="MFC3478448.1"/>
    </source>
</evidence>
<dbReference type="GO" id="GO:0005737">
    <property type="term" value="C:cytoplasm"/>
    <property type="evidence" value="ECO:0007669"/>
    <property type="project" value="UniProtKB-SubCell"/>
</dbReference>
<dbReference type="Gene3D" id="3.30.70.1620">
    <property type="match status" value="1"/>
</dbReference>
<dbReference type="EMBL" id="JBHRWN010000002">
    <property type="protein sequence ID" value="MFC3478448.1"/>
    <property type="molecule type" value="Genomic_DNA"/>
</dbReference>
<evidence type="ECO:0000313" key="10">
    <source>
        <dbReference type="Proteomes" id="UP001595660"/>
    </source>
</evidence>
<dbReference type="SUPFAM" id="SSF90257">
    <property type="entry name" value="Myosin rod fragments"/>
    <property type="match status" value="1"/>
</dbReference>
<feature type="binding site" evidence="6">
    <location>
        <begin position="32"/>
        <end position="39"/>
    </location>
    <ligand>
        <name>ATP</name>
        <dbReference type="ChEBI" id="CHEBI:30616"/>
    </ligand>
</feature>
<dbReference type="SUPFAM" id="SSF52540">
    <property type="entry name" value="P-loop containing nucleoside triphosphate hydrolases"/>
    <property type="match status" value="2"/>
</dbReference>
<feature type="compositionally biased region" description="Basic and acidic residues" evidence="7">
    <location>
        <begin position="412"/>
        <end position="443"/>
    </location>
</feature>
<comment type="function">
    <text evidence="6">Required for chromosome condensation and partitioning.</text>
</comment>
<feature type="domain" description="SMC hinge" evidence="8">
    <location>
        <begin position="542"/>
        <end position="656"/>
    </location>
</feature>
<feature type="region of interest" description="Disordered" evidence="7">
    <location>
        <begin position="412"/>
        <end position="458"/>
    </location>
</feature>
<gene>
    <name evidence="6 9" type="primary">smc</name>
    <name evidence="9" type="ORF">ACFOKC_12025</name>
</gene>
<dbReference type="GO" id="GO:0005524">
    <property type="term" value="F:ATP binding"/>
    <property type="evidence" value="ECO:0007669"/>
    <property type="project" value="UniProtKB-UniRule"/>
</dbReference>
<dbReference type="PIRSF" id="PIRSF005719">
    <property type="entry name" value="SMC"/>
    <property type="match status" value="1"/>
</dbReference>
<dbReference type="AlphaFoldDB" id="A0ABD5NGU9"/>
<dbReference type="GO" id="GO:0007059">
    <property type="term" value="P:chromosome segregation"/>
    <property type="evidence" value="ECO:0007669"/>
    <property type="project" value="UniProtKB-UniRule"/>
</dbReference>
<dbReference type="Proteomes" id="UP001595660">
    <property type="component" value="Unassembled WGS sequence"/>
</dbReference>
<dbReference type="SUPFAM" id="SSF75553">
    <property type="entry name" value="Smc hinge domain"/>
    <property type="match status" value="1"/>
</dbReference>
<dbReference type="Gene3D" id="3.40.50.300">
    <property type="entry name" value="P-loop containing nucleotide triphosphate hydrolases"/>
    <property type="match status" value="2"/>
</dbReference>
<dbReference type="SUPFAM" id="SSF57997">
    <property type="entry name" value="Tropomyosin"/>
    <property type="match status" value="2"/>
</dbReference>
<dbReference type="InterPro" id="IPR011890">
    <property type="entry name" value="SMC_prok"/>
</dbReference>
<dbReference type="RefSeq" id="WP_232570367.1">
    <property type="nucleotide sequence ID" value="NZ_CP089466.1"/>
</dbReference>
<feature type="region of interest" description="Disordered" evidence="7">
    <location>
        <begin position="727"/>
        <end position="755"/>
    </location>
</feature>
<comment type="subcellular location">
    <subcellularLocation>
        <location evidence="6">Cytoplasm</location>
    </subcellularLocation>
</comment>
<evidence type="ECO:0000256" key="7">
    <source>
        <dbReference type="SAM" id="MobiDB-lite"/>
    </source>
</evidence>
<comment type="similarity">
    <text evidence="6">Belongs to the SMC family.</text>
</comment>
<evidence type="ECO:0000256" key="1">
    <source>
        <dbReference type="ARBA" id="ARBA00022490"/>
    </source>
</evidence>
<evidence type="ECO:0000256" key="3">
    <source>
        <dbReference type="ARBA" id="ARBA00022840"/>
    </source>
</evidence>
<evidence type="ECO:0000259" key="8">
    <source>
        <dbReference type="SMART" id="SM00968"/>
    </source>
</evidence>
<dbReference type="Pfam" id="PF02463">
    <property type="entry name" value="SMC_N"/>
    <property type="match status" value="1"/>
</dbReference>
<dbReference type="GO" id="GO:0003677">
    <property type="term" value="F:DNA binding"/>
    <property type="evidence" value="ECO:0007669"/>
    <property type="project" value="UniProtKB-UniRule"/>
</dbReference>
<keyword evidence="1 6" id="KW-0963">Cytoplasm</keyword>
<keyword evidence="3 6" id="KW-0067">ATP-binding</keyword>